<dbReference type="PANTHER" id="PTHR45964">
    <property type="entry name" value="WSCD FAMILY MEMBER CG9164"/>
    <property type="match status" value="1"/>
</dbReference>
<reference evidence="3 4" key="1">
    <citation type="submission" date="2019-10" db="EMBL/GenBank/DDBJ databases">
        <authorList>
            <person name="Palmer J.M."/>
        </authorList>
    </citation>
    <scope>NUCLEOTIDE SEQUENCE [LARGE SCALE GENOMIC DNA]</scope>
    <source>
        <strain evidence="3 4">TWF694</strain>
    </source>
</reference>
<name>A0AAV9X436_9PEZI</name>
<dbReference type="Proteomes" id="UP001365542">
    <property type="component" value="Unassembled WGS sequence"/>
</dbReference>
<keyword evidence="4" id="KW-1185">Reference proteome</keyword>
<evidence type="ECO:0000313" key="4">
    <source>
        <dbReference type="Proteomes" id="UP001365542"/>
    </source>
</evidence>
<dbReference type="InterPro" id="IPR051589">
    <property type="entry name" value="Sialate-O-sulfotransferase"/>
</dbReference>
<comment type="caution">
    <text evidence="3">The sequence shown here is derived from an EMBL/GenBank/DDBJ whole genome shotgun (WGS) entry which is preliminary data.</text>
</comment>
<gene>
    <name evidence="3" type="ORF">TWF694_003424</name>
</gene>
<protein>
    <recommendedName>
        <fullName evidence="2">WSC domain-containing protein</fullName>
    </recommendedName>
</protein>
<evidence type="ECO:0000256" key="1">
    <source>
        <dbReference type="ARBA" id="ARBA00022737"/>
    </source>
</evidence>
<keyword evidence="1" id="KW-0677">Repeat</keyword>
<feature type="domain" description="WSC" evidence="2">
    <location>
        <begin position="29"/>
        <end position="123"/>
    </location>
</feature>
<evidence type="ECO:0000313" key="3">
    <source>
        <dbReference type="EMBL" id="KAK6530050.1"/>
    </source>
</evidence>
<dbReference type="SMART" id="SM00321">
    <property type="entry name" value="WSC"/>
    <property type="match status" value="1"/>
</dbReference>
<dbReference type="Pfam" id="PF01822">
    <property type="entry name" value="WSC"/>
    <property type="match status" value="1"/>
</dbReference>
<dbReference type="EMBL" id="JAVHJO010000013">
    <property type="protein sequence ID" value="KAK6530050.1"/>
    <property type="molecule type" value="Genomic_DNA"/>
</dbReference>
<dbReference type="AlphaFoldDB" id="A0AAV9X436"/>
<dbReference type="PROSITE" id="PS51212">
    <property type="entry name" value="WSC"/>
    <property type="match status" value="1"/>
</dbReference>
<organism evidence="3 4">
    <name type="scientific">Orbilia ellipsospora</name>
    <dbReference type="NCBI Taxonomy" id="2528407"/>
    <lineage>
        <taxon>Eukaryota</taxon>
        <taxon>Fungi</taxon>
        <taxon>Dikarya</taxon>
        <taxon>Ascomycota</taxon>
        <taxon>Pezizomycotina</taxon>
        <taxon>Orbiliomycetes</taxon>
        <taxon>Orbiliales</taxon>
        <taxon>Orbiliaceae</taxon>
        <taxon>Orbilia</taxon>
    </lineage>
</organism>
<sequence length="131" mass="14358">MSYLCDMILMYSDLLVSKYTCGNVIKGEKTDVSYCNDDNMRNIRFSDPDGRTEADMTVEKCEAQCAKYGYPFAGVQYAQQCRCGGILRVGALKAGISACNMKCLGSTDTCGGTWNADVYYNPDLASSTPCR</sequence>
<evidence type="ECO:0000259" key="2">
    <source>
        <dbReference type="PROSITE" id="PS51212"/>
    </source>
</evidence>
<proteinExistence type="predicted"/>
<accession>A0AAV9X436</accession>
<dbReference type="PANTHER" id="PTHR45964:SF5">
    <property type="entry name" value="WSCD FAMILY MEMBER CG9164"/>
    <property type="match status" value="1"/>
</dbReference>
<dbReference type="InterPro" id="IPR002889">
    <property type="entry name" value="WSC_carb-bd"/>
</dbReference>